<evidence type="ECO:0000256" key="5">
    <source>
        <dbReference type="ARBA" id="ARBA00022971"/>
    </source>
</evidence>
<keyword evidence="3" id="KW-0732">Signal</keyword>
<evidence type="ECO:0000313" key="7">
    <source>
        <dbReference type="EMBL" id="MCY0386745.1"/>
    </source>
</evidence>
<protein>
    <submittedName>
        <fullName evidence="7">Conjugative transfer signal peptidase TraF</fullName>
    </submittedName>
</protein>
<evidence type="ECO:0000256" key="1">
    <source>
        <dbReference type="ARBA" id="ARBA00004418"/>
    </source>
</evidence>
<gene>
    <name evidence="7" type="primary">traF</name>
    <name evidence="7" type="ORF">OVY01_05735</name>
</gene>
<evidence type="ECO:0000256" key="2">
    <source>
        <dbReference type="ARBA" id="ARBA00005849"/>
    </source>
</evidence>
<dbReference type="Gene3D" id="2.10.109.10">
    <property type="entry name" value="Umud Fragment, subunit A"/>
    <property type="match status" value="1"/>
</dbReference>
<dbReference type="InterPro" id="IPR019533">
    <property type="entry name" value="Peptidase_S26"/>
</dbReference>
<dbReference type="InterPro" id="IPR014139">
    <property type="entry name" value="Peptidase_S26C_TraF"/>
</dbReference>
<organism evidence="7 8">
    <name type="scientific">Robbsia betulipollinis</name>
    <dbReference type="NCBI Taxonomy" id="2981849"/>
    <lineage>
        <taxon>Bacteria</taxon>
        <taxon>Pseudomonadati</taxon>
        <taxon>Pseudomonadota</taxon>
        <taxon>Betaproteobacteria</taxon>
        <taxon>Burkholderiales</taxon>
        <taxon>Burkholderiaceae</taxon>
        <taxon>Robbsia</taxon>
    </lineage>
</organism>
<keyword evidence="5" id="KW-0184">Conjugation</keyword>
<proteinExistence type="inferred from homology"/>
<dbReference type="Proteomes" id="UP001082899">
    <property type="component" value="Unassembled WGS sequence"/>
</dbReference>
<evidence type="ECO:0000259" key="6">
    <source>
        <dbReference type="Pfam" id="PF10502"/>
    </source>
</evidence>
<dbReference type="RefSeq" id="WP_267846334.1">
    <property type="nucleotide sequence ID" value="NZ_JAPMXC010000001.1"/>
</dbReference>
<accession>A0ABT3ZKD6</accession>
<evidence type="ECO:0000256" key="4">
    <source>
        <dbReference type="ARBA" id="ARBA00022764"/>
    </source>
</evidence>
<dbReference type="InterPro" id="IPR036286">
    <property type="entry name" value="LexA/Signal_pep-like_sf"/>
</dbReference>
<dbReference type="NCBIfam" id="NF010459">
    <property type="entry name" value="PRK13884.1"/>
    <property type="match status" value="1"/>
</dbReference>
<reference evidence="7" key="1">
    <citation type="submission" date="2022-11" db="EMBL/GenBank/DDBJ databases">
        <title>Robbsia betulipollinis sp. nov., isolated from pollen of birch (Betula pendula).</title>
        <authorList>
            <person name="Shi H."/>
            <person name="Ambika Manirajan B."/>
            <person name="Ratering S."/>
            <person name="Geissler-Plaum R."/>
            <person name="Schnell S."/>
        </authorList>
    </citation>
    <scope>NUCLEOTIDE SEQUENCE</scope>
    <source>
        <strain evidence="7">Bb-Pol-6</strain>
    </source>
</reference>
<comment type="subcellular location">
    <subcellularLocation>
        <location evidence="1">Periplasm</location>
    </subcellularLocation>
</comment>
<dbReference type="EMBL" id="JAPMXC010000001">
    <property type="protein sequence ID" value="MCY0386745.1"/>
    <property type="molecule type" value="Genomic_DNA"/>
</dbReference>
<keyword evidence="8" id="KW-1185">Reference proteome</keyword>
<dbReference type="Pfam" id="PF10502">
    <property type="entry name" value="Peptidase_S26"/>
    <property type="match status" value="1"/>
</dbReference>
<keyword evidence="4" id="KW-0574">Periplasm</keyword>
<comment type="similarity">
    <text evidence="2">Belongs to the peptidase S26C family.</text>
</comment>
<name>A0ABT3ZKD6_9BURK</name>
<comment type="caution">
    <text evidence="7">The sequence shown here is derived from an EMBL/GenBank/DDBJ whole genome shotgun (WGS) entry which is preliminary data.</text>
</comment>
<evidence type="ECO:0000313" key="8">
    <source>
        <dbReference type="Proteomes" id="UP001082899"/>
    </source>
</evidence>
<feature type="domain" description="Peptidase S26" evidence="6">
    <location>
        <begin position="48"/>
        <end position="170"/>
    </location>
</feature>
<evidence type="ECO:0000256" key="3">
    <source>
        <dbReference type="ARBA" id="ARBA00022729"/>
    </source>
</evidence>
<dbReference type="NCBIfam" id="TIGR02771">
    <property type="entry name" value="TraF_Ti"/>
    <property type="match status" value="1"/>
</dbReference>
<sequence length="178" mass="19320">MRRFIERVFLVSVAGGVGVMMAGGMMYYAGARVNTSKSIPRGLYWTSGEPFEKGRYVAFCPPPDPLLDTARARGYIGSGFCPGGYSYMMKTISAAKGDTVSVTSQGVTVNGELLRGSAPLAFDAIGRPLPRLHVARRTLGDADLLLMAERSATSFDARYFGIVTRDRVQSIIRPVVVW</sequence>
<dbReference type="SUPFAM" id="SSF51306">
    <property type="entry name" value="LexA/Signal peptidase"/>
    <property type="match status" value="1"/>
</dbReference>